<dbReference type="EMBL" id="CWQJ01000003">
    <property type="protein sequence ID" value="CSB67177.1"/>
    <property type="molecule type" value="Genomic_DNA"/>
</dbReference>
<name>A0A655VE22_VIBCL</name>
<gene>
    <name evidence="1" type="ORF">ERS013201_00614</name>
</gene>
<evidence type="ECO:0000313" key="1">
    <source>
        <dbReference type="EMBL" id="CSB67177.1"/>
    </source>
</evidence>
<reference evidence="1 2" key="1">
    <citation type="submission" date="2015-07" db="EMBL/GenBank/DDBJ databases">
        <authorList>
            <consortium name="Pathogen Informatics"/>
        </authorList>
    </citation>
    <scope>NUCLEOTIDE SEQUENCE [LARGE SCALE GENOMIC DNA]</scope>
    <source>
        <strain evidence="1 2">A325</strain>
    </source>
</reference>
<sequence>MFFEKLSVTLHDREVIAAQFRRRHIPKSADDRFIPRFSDLIHIAHGFHTLIEISQHTLFVGFKFDHLRLANRIRQ</sequence>
<organism evidence="1 2">
    <name type="scientific">Vibrio cholerae</name>
    <dbReference type="NCBI Taxonomy" id="666"/>
    <lineage>
        <taxon>Bacteria</taxon>
        <taxon>Pseudomonadati</taxon>
        <taxon>Pseudomonadota</taxon>
        <taxon>Gammaproteobacteria</taxon>
        <taxon>Vibrionales</taxon>
        <taxon>Vibrionaceae</taxon>
        <taxon>Vibrio</taxon>
    </lineage>
</organism>
<proteinExistence type="predicted"/>
<accession>A0A655VE22</accession>
<protein>
    <submittedName>
        <fullName evidence="1">Uncharacterized protein</fullName>
    </submittedName>
</protein>
<evidence type="ECO:0000313" key="2">
    <source>
        <dbReference type="Proteomes" id="UP000046067"/>
    </source>
</evidence>
<dbReference type="Proteomes" id="UP000046067">
    <property type="component" value="Unassembled WGS sequence"/>
</dbReference>
<dbReference type="AlphaFoldDB" id="A0A655VE22"/>